<keyword evidence="1" id="KW-0343">GTPase activation</keyword>
<dbReference type="InterPro" id="IPR001611">
    <property type="entry name" value="Leu-rich_rpt"/>
</dbReference>
<dbReference type="STRING" id="64571.A0A1Y2H027"/>
<dbReference type="Pfam" id="PF13516">
    <property type="entry name" value="LRR_6"/>
    <property type="match status" value="7"/>
</dbReference>
<dbReference type="Gene3D" id="3.80.10.10">
    <property type="entry name" value="Ribonuclease Inhibitor"/>
    <property type="match status" value="3"/>
</dbReference>
<evidence type="ECO:0000313" key="5">
    <source>
        <dbReference type="EMBL" id="ORZ27907.1"/>
    </source>
</evidence>
<dbReference type="OrthoDB" id="2324827at2759"/>
<dbReference type="PANTHER" id="PTHR24113:SF12">
    <property type="entry name" value="RAN GTPASE-ACTIVATING PROTEIN 1"/>
    <property type="match status" value="1"/>
</dbReference>
<dbReference type="GO" id="GO:0005096">
    <property type="term" value="F:GTPase activator activity"/>
    <property type="evidence" value="ECO:0007669"/>
    <property type="project" value="UniProtKB-KW"/>
</dbReference>
<dbReference type="EMBL" id="MCFF01000003">
    <property type="protein sequence ID" value="ORZ27907.1"/>
    <property type="molecule type" value="Genomic_DNA"/>
</dbReference>
<dbReference type="SMART" id="SM00368">
    <property type="entry name" value="LRR_RI"/>
    <property type="match status" value="9"/>
</dbReference>
<accession>A0A1Y2H027</accession>
<evidence type="ECO:0000256" key="2">
    <source>
        <dbReference type="ARBA" id="ARBA00022614"/>
    </source>
</evidence>
<dbReference type="PANTHER" id="PTHR24113">
    <property type="entry name" value="RAN GTPASE-ACTIVATING PROTEIN 1"/>
    <property type="match status" value="1"/>
</dbReference>
<comment type="caution">
    <text evidence="5">The sequence shown here is derived from an EMBL/GenBank/DDBJ whole genome shotgun (WGS) entry which is preliminary data.</text>
</comment>
<reference evidence="5 6" key="1">
    <citation type="submission" date="2016-07" db="EMBL/GenBank/DDBJ databases">
        <title>Pervasive Adenine N6-methylation of Active Genes in Fungi.</title>
        <authorList>
            <consortium name="DOE Joint Genome Institute"/>
            <person name="Mondo S.J."/>
            <person name="Dannebaum R.O."/>
            <person name="Kuo R.C."/>
            <person name="Labutti K."/>
            <person name="Haridas S."/>
            <person name="Kuo A."/>
            <person name="Salamov A."/>
            <person name="Ahrendt S.R."/>
            <person name="Lipzen A."/>
            <person name="Sullivan W."/>
            <person name="Andreopoulos W.B."/>
            <person name="Clum A."/>
            <person name="Lindquist E."/>
            <person name="Daum C."/>
            <person name="Ramamoorthy G.K."/>
            <person name="Gryganskyi A."/>
            <person name="Culley D."/>
            <person name="Magnuson J.K."/>
            <person name="James T.Y."/>
            <person name="O'Malley M.A."/>
            <person name="Stajich J.E."/>
            <person name="Spatafora J.W."/>
            <person name="Visel A."/>
            <person name="Grigoriev I.V."/>
        </authorList>
    </citation>
    <scope>NUCLEOTIDE SEQUENCE [LARGE SCALE GENOMIC DNA]</scope>
    <source>
        <strain evidence="5 6">NRRL 3116</strain>
    </source>
</reference>
<dbReference type="RefSeq" id="XP_021885610.1">
    <property type="nucleotide sequence ID" value="XM_022022840.1"/>
</dbReference>
<dbReference type="GO" id="GO:0005829">
    <property type="term" value="C:cytosol"/>
    <property type="evidence" value="ECO:0007669"/>
    <property type="project" value="TreeGrafter"/>
</dbReference>
<dbReference type="InterPro" id="IPR032675">
    <property type="entry name" value="LRR_dom_sf"/>
</dbReference>
<keyword evidence="3" id="KW-0677">Repeat</keyword>
<dbReference type="GeneID" id="33564684"/>
<dbReference type="Proteomes" id="UP000193648">
    <property type="component" value="Unassembled WGS sequence"/>
</dbReference>
<dbReference type="GO" id="GO:0031267">
    <property type="term" value="F:small GTPase binding"/>
    <property type="evidence" value="ECO:0007669"/>
    <property type="project" value="TreeGrafter"/>
</dbReference>
<gene>
    <name evidence="5" type="ORF">BCR41DRAFT_346218</name>
</gene>
<dbReference type="SUPFAM" id="SSF52047">
    <property type="entry name" value="RNI-like"/>
    <property type="match status" value="1"/>
</dbReference>
<keyword evidence="4" id="KW-0175">Coiled coil</keyword>
<dbReference type="GO" id="GO:0005634">
    <property type="term" value="C:nucleus"/>
    <property type="evidence" value="ECO:0007669"/>
    <property type="project" value="TreeGrafter"/>
</dbReference>
<proteinExistence type="predicted"/>
<evidence type="ECO:0000313" key="6">
    <source>
        <dbReference type="Proteomes" id="UP000193648"/>
    </source>
</evidence>
<organism evidence="5 6">
    <name type="scientific">Lobosporangium transversale</name>
    <dbReference type="NCBI Taxonomy" id="64571"/>
    <lineage>
        <taxon>Eukaryota</taxon>
        <taxon>Fungi</taxon>
        <taxon>Fungi incertae sedis</taxon>
        <taxon>Mucoromycota</taxon>
        <taxon>Mortierellomycotina</taxon>
        <taxon>Mortierellomycetes</taxon>
        <taxon>Mortierellales</taxon>
        <taxon>Mortierellaceae</taxon>
        <taxon>Lobosporangium</taxon>
    </lineage>
</organism>
<dbReference type="GO" id="GO:0006913">
    <property type="term" value="P:nucleocytoplasmic transport"/>
    <property type="evidence" value="ECO:0007669"/>
    <property type="project" value="TreeGrafter"/>
</dbReference>
<evidence type="ECO:0000256" key="4">
    <source>
        <dbReference type="SAM" id="Coils"/>
    </source>
</evidence>
<dbReference type="InParanoid" id="A0A1Y2H027"/>
<evidence type="ECO:0000256" key="1">
    <source>
        <dbReference type="ARBA" id="ARBA00022468"/>
    </source>
</evidence>
<sequence>MTEHQYQQFRKNGIIEKVCVRIASTFASNASSSCYVSLQDIQDVFPDAQRFKLDDLPIPFLIDSNGNRIEPLRIAFYPYKILDVVTEVSRPSNSNSNAVIRLPTLRSSANLAAQEPLLPLSNSIQSFNSLLTTRDNAQIEETNSNLEKVAELLLGAKEKDDKMNNLMAEIREKDDKMSHLLSEIKEKDDKVNNLILEAKEKDIEMLKLRDKMLQLQEKVHNLQDRVLEPQLEAKERGERMQRQDRDRLSLIQNHAHAILAQRFELYDCPIPQLFIILPADCTRWDPINVLKNKVRLHFLCEGTTESPIHIGYEGYEIRNSTRFFQKYGEHIFILLQWLKLRQSSSAGIDCSIEYMETLSRTHLALSNISKIDGYEGLKGSELQELNSFLRINDDSNPAIMHRTTTETVDLKWVCKNHIFRNGQWMLRDAVNKNGGELDSKIGRVIIALKSRDRAKEFFNGLRPVYELDITFGWDWTVTDLEVFENALKASNVSILRLRLGRSQEYVATEPTSIFKRYEILVRIIELSNMRTIHIALSLGLIKLSGLRHRESSHLHKLSFEMNAQRVDANGLQLIVNSLKASTALTILDLKGSSMGVEGAVALSESLKVNTVLATLNLGGNSIGDEGAVALSEALKINTALAILDLSDNSIRKEGAIALSEALKINMTLINLDLFRNSIGKEGAAALSKVLMVNTALTTLELGNSSIEDEGVVALSEALKVNSTLTTLGLWGNSIGNEGAVALSEALKLNTALTTLGIWDNSIGDEGAVSLSEALKVNTALTTLHMQRNSIGKKGVVVLSEALKINTTLTTLDIGGSPIGVGSLVLSEALKTNAALTLYK</sequence>
<keyword evidence="2" id="KW-0433">Leucine-rich repeat</keyword>
<dbReference type="AlphaFoldDB" id="A0A1Y2H027"/>
<dbReference type="InterPro" id="IPR027038">
    <property type="entry name" value="RanGap"/>
</dbReference>
<keyword evidence="6" id="KW-1185">Reference proteome</keyword>
<evidence type="ECO:0000256" key="3">
    <source>
        <dbReference type="ARBA" id="ARBA00022737"/>
    </source>
</evidence>
<dbReference type="GO" id="GO:0048471">
    <property type="term" value="C:perinuclear region of cytoplasm"/>
    <property type="evidence" value="ECO:0007669"/>
    <property type="project" value="TreeGrafter"/>
</dbReference>
<feature type="coiled-coil region" evidence="4">
    <location>
        <begin position="139"/>
        <end position="225"/>
    </location>
</feature>
<name>A0A1Y2H027_9FUNG</name>
<protein>
    <submittedName>
        <fullName evidence="5">Uncharacterized protein</fullName>
    </submittedName>
</protein>